<dbReference type="AlphaFoldDB" id="A0A0J9E9X7"/>
<dbReference type="EC" id="2.1.1.260" evidence="5"/>
<feature type="domain" description="Methyltransferase small" evidence="4">
    <location>
        <begin position="144"/>
        <end position="305"/>
    </location>
</feature>
<dbReference type="EMBL" id="LFTY01000002">
    <property type="protein sequence ID" value="KMW59595.1"/>
    <property type="molecule type" value="Genomic_DNA"/>
</dbReference>
<evidence type="ECO:0000256" key="3">
    <source>
        <dbReference type="ARBA" id="ARBA00022691"/>
    </source>
</evidence>
<accession>A0A0J9E9X7</accession>
<proteinExistence type="predicted"/>
<dbReference type="GO" id="GO:0008757">
    <property type="term" value="F:S-adenosylmethionine-dependent methyltransferase activity"/>
    <property type="evidence" value="ECO:0007669"/>
    <property type="project" value="InterPro"/>
</dbReference>
<evidence type="ECO:0000256" key="1">
    <source>
        <dbReference type="ARBA" id="ARBA00022603"/>
    </source>
</evidence>
<organism evidence="5 6">
    <name type="scientific">Candidatus Rhodobacter oscarellae</name>
    <dbReference type="NCBI Taxonomy" id="1675527"/>
    <lineage>
        <taxon>Bacteria</taxon>
        <taxon>Pseudomonadati</taxon>
        <taxon>Pseudomonadota</taxon>
        <taxon>Alphaproteobacteria</taxon>
        <taxon>Rhodobacterales</taxon>
        <taxon>Rhodobacter group</taxon>
        <taxon>Rhodobacter</taxon>
    </lineage>
</organism>
<gene>
    <name evidence="5" type="ORF">AIOL_004577</name>
</gene>
<comment type="caution">
    <text evidence="5">The sequence shown here is derived from an EMBL/GenBank/DDBJ whole genome shotgun (WGS) entry which is preliminary data.</text>
</comment>
<dbReference type="STRING" id="1675527.AIOL_004577"/>
<dbReference type="InterPro" id="IPR029063">
    <property type="entry name" value="SAM-dependent_MTases_sf"/>
</dbReference>
<dbReference type="InterPro" id="IPR007848">
    <property type="entry name" value="Small_mtfrase_dom"/>
</dbReference>
<dbReference type="GO" id="GO:0032259">
    <property type="term" value="P:methylation"/>
    <property type="evidence" value="ECO:0007669"/>
    <property type="project" value="UniProtKB-KW"/>
</dbReference>
<keyword evidence="2 5" id="KW-0808">Transferase</keyword>
<dbReference type="CDD" id="cd02440">
    <property type="entry name" value="AdoMet_MTases"/>
    <property type="match status" value="1"/>
</dbReference>
<dbReference type="SUPFAM" id="SSF53335">
    <property type="entry name" value="S-adenosyl-L-methionine-dependent methyltransferases"/>
    <property type="match status" value="1"/>
</dbReference>
<dbReference type="InterPro" id="IPR046977">
    <property type="entry name" value="RsmC/RlmG"/>
</dbReference>
<reference evidence="5 6" key="1">
    <citation type="submission" date="2015-06" db="EMBL/GenBank/DDBJ databases">
        <title>Draft genome sequence of an Alphaproteobacteria species associated to the Mediterranean sponge Oscarella lobularis.</title>
        <authorList>
            <person name="Jourda C."/>
            <person name="Santini S."/>
            <person name="Claverie J.-M."/>
        </authorList>
    </citation>
    <scope>NUCLEOTIDE SEQUENCE [LARGE SCALE GENOMIC DNA]</scope>
    <source>
        <strain evidence="5">IGS</strain>
    </source>
</reference>
<dbReference type="Proteomes" id="UP000037178">
    <property type="component" value="Unassembled WGS sequence"/>
</dbReference>
<dbReference type="Pfam" id="PF05175">
    <property type="entry name" value="MTS"/>
    <property type="match status" value="1"/>
</dbReference>
<name>A0A0J9E9X7_9RHOB</name>
<evidence type="ECO:0000313" key="5">
    <source>
        <dbReference type="EMBL" id="KMW59595.1"/>
    </source>
</evidence>
<dbReference type="Gene3D" id="3.40.50.150">
    <property type="entry name" value="Vaccinia Virus protein VP39"/>
    <property type="match status" value="2"/>
</dbReference>
<keyword evidence="3" id="KW-0949">S-adenosyl-L-methionine</keyword>
<evidence type="ECO:0000256" key="2">
    <source>
        <dbReference type="ARBA" id="ARBA00022679"/>
    </source>
</evidence>
<dbReference type="PANTHER" id="PTHR47816">
    <property type="entry name" value="RIBOSOMAL RNA SMALL SUBUNIT METHYLTRANSFERASE C"/>
    <property type="match status" value="1"/>
</dbReference>
<keyword evidence="1 5" id="KW-0489">Methyltransferase</keyword>
<protein>
    <submittedName>
        <fullName evidence="5">Ribosomal RNA small subunit methyltransferase C</fullName>
        <ecNumber evidence="5">2.1.1.260</ecNumber>
    </submittedName>
</protein>
<sequence length="315" mass="33792">METVFDAPELGRIAVFAPRAGLDLSALDKDRLHLIQGFKPDHDAWARAGYDVSVAPQGAYSAAILCLPCAKALARDLIAQARALTSGPILVDGDKVDGIESALRDLRKRAEVGGPVSKAHGKAFQVTGGDFGDWRAAPAQVEGFQTLPGVFSADGIDPASKLLAEALPAKLPKRMADLGAGWGYLSAQTLSREGIEALHLVEADHAALECARANVADARARFHWADARDVDLKALDGVIMNPPFHQARAAEPKLGLAFIASAARILAPHGRLWMVANRHLPYEVSLKDAFRTVTEIAGDTRFKVLYAEKPSRRGR</sequence>
<evidence type="ECO:0000313" key="6">
    <source>
        <dbReference type="Proteomes" id="UP000037178"/>
    </source>
</evidence>
<dbReference type="PATRIC" id="fig|1675527.3.peg.4789"/>
<evidence type="ECO:0000259" key="4">
    <source>
        <dbReference type="Pfam" id="PF05175"/>
    </source>
</evidence>
<keyword evidence="6" id="KW-1185">Reference proteome</keyword>
<dbReference type="PANTHER" id="PTHR47816:SF4">
    <property type="entry name" value="RIBOSOMAL RNA SMALL SUBUNIT METHYLTRANSFERASE C"/>
    <property type="match status" value="1"/>
</dbReference>